<sequence>MYCLQRFFPHRRCTERKKLQGDSSVTSMIARKKVPKIQKVAVPKARGIQHDLKQPQKNDKKERKESERRAVVTNQ</sequence>
<comment type="caution">
    <text evidence="2">The sequence shown here is derived from an EMBL/GenBank/DDBJ whole genome shotgun (WGS) entry which is preliminary data.</text>
</comment>
<accession>A0AAD4BU78</accession>
<gene>
    <name evidence="2" type="ORF">L210DRAFT_3542040</name>
</gene>
<dbReference type="EMBL" id="WHUW01000014">
    <property type="protein sequence ID" value="KAF8439370.1"/>
    <property type="molecule type" value="Genomic_DNA"/>
</dbReference>
<feature type="region of interest" description="Disordered" evidence="1">
    <location>
        <begin position="42"/>
        <end position="75"/>
    </location>
</feature>
<organism evidence="2 3">
    <name type="scientific">Boletus edulis BED1</name>
    <dbReference type="NCBI Taxonomy" id="1328754"/>
    <lineage>
        <taxon>Eukaryota</taxon>
        <taxon>Fungi</taxon>
        <taxon>Dikarya</taxon>
        <taxon>Basidiomycota</taxon>
        <taxon>Agaricomycotina</taxon>
        <taxon>Agaricomycetes</taxon>
        <taxon>Agaricomycetidae</taxon>
        <taxon>Boletales</taxon>
        <taxon>Boletineae</taxon>
        <taxon>Boletaceae</taxon>
        <taxon>Boletoideae</taxon>
        <taxon>Boletus</taxon>
    </lineage>
</organism>
<dbReference type="AlphaFoldDB" id="A0AAD4BU78"/>
<proteinExistence type="predicted"/>
<reference evidence="2" key="2">
    <citation type="journal article" date="2020" name="Nat. Commun.">
        <title>Large-scale genome sequencing of mycorrhizal fungi provides insights into the early evolution of symbiotic traits.</title>
        <authorList>
            <person name="Miyauchi S."/>
            <person name="Kiss E."/>
            <person name="Kuo A."/>
            <person name="Drula E."/>
            <person name="Kohler A."/>
            <person name="Sanchez-Garcia M."/>
            <person name="Morin E."/>
            <person name="Andreopoulos B."/>
            <person name="Barry K.W."/>
            <person name="Bonito G."/>
            <person name="Buee M."/>
            <person name="Carver A."/>
            <person name="Chen C."/>
            <person name="Cichocki N."/>
            <person name="Clum A."/>
            <person name="Culley D."/>
            <person name="Crous P.W."/>
            <person name="Fauchery L."/>
            <person name="Girlanda M."/>
            <person name="Hayes R.D."/>
            <person name="Keri Z."/>
            <person name="LaButti K."/>
            <person name="Lipzen A."/>
            <person name="Lombard V."/>
            <person name="Magnuson J."/>
            <person name="Maillard F."/>
            <person name="Murat C."/>
            <person name="Nolan M."/>
            <person name="Ohm R.A."/>
            <person name="Pangilinan J."/>
            <person name="Pereira M.F."/>
            <person name="Perotto S."/>
            <person name="Peter M."/>
            <person name="Pfister S."/>
            <person name="Riley R."/>
            <person name="Sitrit Y."/>
            <person name="Stielow J.B."/>
            <person name="Szollosi G."/>
            <person name="Zifcakova L."/>
            <person name="Stursova M."/>
            <person name="Spatafora J.W."/>
            <person name="Tedersoo L."/>
            <person name="Vaario L.M."/>
            <person name="Yamada A."/>
            <person name="Yan M."/>
            <person name="Wang P."/>
            <person name="Xu J."/>
            <person name="Bruns T."/>
            <person name="Baldrian P."/>
            <person name="Vilgalys R."/>
            <person name="Dunand C."/>
            <person name="Henrissat B."/>
            <person name="Grigoriev I.V."/>
            <person name="Hibbett D."/>
            <person name="Nagy L.G."/>
            <person name="Martin F.M."/>
        </authorList>
    </citation>
    <scope>NUCLEOTIDE SEQUENCE</scope>
    <source>
        <strain evidence="2">BED1</strain>
    </source>
</reference>
<evidence type="ECO:0000313" key="2">
    <source>
        <dbReference type="EMBL" id="KAF8439370.1"/>
    </source>
</evidence>
<name>A0AAD4BU78_BOLED</name>
<protein>
    <submittedName>
        <fullName evidence="2">Uncharacterized protein</fullName>
    </submittedName>
</protein>
<keyword evidence="3" id="KW-1185">Reference proteome</keyword>
<reference evidence="2" key="1">
    <citation type="submission" date="2019-10" db="EMBL/GenBank/DDBJ databases">
        <authorList>
            <consortium name="DOE Joint Genome Institute"/>
            <person name="Kuo A."/>
            <person name="Miyauchi S."/>
            <person name="Kiss E."/>
            <person name="Drula E."/>
            <person name="Kohler A."/>
            <person name="Sanchez-Garcia M."/>
            <person name="Andreopoulos B."/>
            <person name="Barry K.W."/>
            <person name="Bonito G."/>
            <person name="Buee M."/>
            <person name="Carver A."/>
            <person name="Chen C."/>
            <person name="Cichocki N."/>
            <person name="Clum A."/>
            <person name="Culley D."/>
            <person name="Crous P.W."/>
            <person name="Fauchery L."/>
            <person name="Girlanda M."/>
            <person name="Hayes R."/>
            <person name="Keri Z."/>
            <person name="LaButti K."/>
            <person name="Lipzen A."/>
            <person name="Lombard V."/>
            <person name="Magnuson J."/>
            <person name="Maillard F."/>
            <person name="Morin E."/>
            <person name="Murat C."/>
            <person name="Nolan M."/>
            <person name="Ohm R."/>
            <person name="Pangilinan J."/>
            <person name="Pereira M."/>
            <person name="Perotto S."/>
            <person name="Peter M."/>
            <person name="Riley R."/>
            <person name="Sitrit Y."/>
            <person name="Stielow B."/>
            <person name="Szollosi G."/>
            <person name="Zifcakova L."/>
            <person name="Stursova M."/>
            <person name="Spatafora J.W."/>
            <person name="Tedersoo L."/>
            <person name="Vaario L.-M."/>
            <person name="Yamada A."/>
            <person name="Yan M."/>
            <person name="Wang P."/>
            <person name="Xu J."/>
            <person name="Bruns T."/>
            <person name="Baldrian P."/>
            <person name="Vilgalys R."/>
            <person name="Henrissat B."/>
            <person name="Grigoriev I.V."/>
            <person name="Hibbett D."/>
            <person name="Nagy L.G."/>
            <person name="Martin F.M."/>
        </authorList>
    </citation>
    <scope>NUCLEOTIDE SEQUENCE</scope>
    <source>
        <strain evidence="2">BED1</strain>
    </source>
</reference>
<evidence type="ECO:0000256" key="1">
    <source>
        <dbReference type="SAM" id="MobiDB-lite"/>
    </source>
</evidence>
<evidence type="ECO:0000313" key="3">
    <source>
        <dbReference type="Proteomes" id="UP001194468"/>
    </source>
</evidence>
<feature type="compositionally biased region" description="Basic and acidic residues" evidence="1">
    <location>
        <begin position="48"/>
        <end position="75"/>
    </location>
</feature>
<dbReference type="Proteomes" id="UP001194468">
    <property type="component" value="Unassembled WGS sequence"/>
</dbReference>